<organism evidence="2">
    <name type="scientific">Virus NIOZ-UU159</name>
    <dbReference type="NCBI Taxonomy" id="2763270"/>
    <lineage>
        <taxon>Viruses</taxon>
    </lineage>
</organism>
<accession>A0A7S9SUM4</accession>
<dbReference type="InterPro" id="IPR027417">
    <property type="entry name" value="P-loop_NTPase"/>
</dbReference>
<evidence type="ECO:0000313" key="2">
    <source>
        <dbReference type="EMBL" id="QPI16553.1"/>
    </source>
</evidence>
<sequence length="121" mass="14431">MNGILNCLDGFNNHEGLIVIMTTNYPDKLDCALLRSGRIDMNIELTYLDKYQAKNMFKAFFNDDTIFEEMWANINKYNIEPSTLMQFLFNNRKSNIHEKLKELYDILDKKHYSQNNKNIYM</sequence>
<gene>
    <name evidence="2" type="primary">vat</name>
    <name evidence="2" type="ORF">NIOZUU159_00041</name>
</gene>
<feature type="domain" description="ATPase AAA-type core" evidence="1">
    <location>
        <begin position="2"/>
        <end position="46"/>
    </location>
</feature>
<dbReference type="GO" id="GO:0005524">
    <property type="term" value="F:ATP binding"/>
    <property type="evidence" value="ECO:0007669"/>
    <property type="project" value="InterPro"/>
</dbReference>
<reference evidence="2" key="1">
    <citation type="submission" date="2020-08" db="EMBL/GenBank/DDBJ databases">
        <title>Bridging the membrane lipid divide: bacteria of the FCB group superphylum have the potential to synthesize archaeal ether lipids.</title>
        <authorList>
            <person name="Villanueva L."/>
            <person name="von Meijenfeldt F.A.B."/>
            <person name="Westbye A.B."/>
            <person name="Yadav S."/>
            <person name="Hopmans E.C."/>
            <person name="Dutilh B.E."/>
            <person name="Sinninghe Damste J.S."/>
        </authorList>
    </citation>
    <scope>NUCLEOTIDE SEQUENCE</scope>
    <source>
        <strain evidence="2">NIOZ-UU159</strain>
    </source>
</reference>
<dbReference type="PROSITE" id="PS00674">
    <property type="entry name" value="AAA"/>
    <property type="match status" value="1"/>
</dbReference>
<protein>
    <submittedName>
        <fullName evidence="2">VCP-like ATPase</fullName>
    </submittedName>
</protein>
<proteinExistence type="predicted"/>
<dbReference type="EMBL" id="MW030578">
    <property type="protein sequence ID" value="QPI16553.1"/>
    <property type="molecule type" value="Genomic_DNA"/>
</dbReference>
<dbReference type="Pfam" id="PF00004">
    <property type="entry name" value="AAA"/>
    <property type="match status" value="1"/>
</dbReference>
<evidence type="ECO:0000259" key="1">
    <source>
        <dbReference type="Pfam" id="PF00004"/>
    </source>
</evidence>
<dbReference type="InterPro" id="IPR003960">
    <property type="entry name" value="ATPase_AAA_CS"/>
</dbReference>
<dbReference type="Gene3D" id="3.40.50.300">
    <property type="entry name" value="P-loop containing nucleotide triphosphate hydrolases"/>
    <property type="match status" value="1"/>
</dbReference>
<dbReference type="InterPro" id="IPR003959">
    <property type="entry name" value="ATPase_AAA_core"/>
</dbReference>
<dbReference type="GO" id="GO:0016887">
    <property type="term" value="F:ATP hydrolysis activity"/>
    <property type="evidence" value="ECO:0007669"/>
    <property type="project" value="InterPro"/>
</dbReference>
<dbReference type="SUPFAM" id="SSF52540">
    <property type="entry name" value="P-loop containing nucleoside triphosphate hydrolases"/>
    <property type="match status" value="1"/>
</dbReference>
<name>A0A7S9SUM4_9VIRU</name>
<dbReference type="InterPro" id="IPR050747">
    <property type="entry name" value="Mitochondrial_chaperone_BCS1"/>
</dbReference>
<dbReference type="PANTHER" id="PTHR23070">
    <property type="entry name" value="BCS1 AAA-TYPE ATPASE"/>
    <property type="match status" value="1"/>
</dbReference>